<dbReference type="PRINTS" id="PR00412">
    <property type="entry name" value="EPOXHYDRLASE"/>
</dbReference>
<accession>A0A9X3MYP4</accession>
<reference evidence="3" key="1">
    <citation type="submission" date="2022-10" db="EMBL/GenBank/DDBJ databases">
        <title>The WGS of Solirubrobacter ginsenosidimutans DSM 21036.</title>
        <authorList>
            <person name="Jiang Z."/>
        </authorList>
    </citation>
    <scope>NUCLEOTIDE SEQUENCE</scope>
    <source>
        <strain evidence="3">DSM 21036</strain>
    </source>
</reference>
<keyword evidence="1 3" id="KW-0378">Hydrolase</keyword>
<evidence type="ECO:0000313" key="4">
    <source>
        <dbReference type="Proteomes" id="UP001149140"/>
    </source>
</evidence>
<dbReference type="InterPro" id="IPR029058">
    <property type="entry name" value="AB_hydrolase_fold"/>
</dbReference>
<dbReference type="Gene3D" id="3.40.50.1820">
    <property type="entry name" value="alpha/beta hydrolase"/>
    <property type="match status" value="1"/>
</dbReference>
<dbReference type="Proteomes" id="UP001149140">
    <property type="component" value="Unassembled WGS sequence"/>
</dbReference>
<dbReference type="SUPFAM" id="SSF53474">
    <property type="entry name" value="alpha/beta-Hydrolases"/>
    <property type="match status" value="1"/>
</dbReference>
<dbReference type="GO" id="GO:0018786">
    <property type="term" value="F:haloalkane dehalogenase activity"/>
    <property type="evidence" value="ECO:0007669"/>
    <property type="project" value="UniProtKB-EC"/>
</dbReference>
<gene>
    <name evidence="3" type="ORF">OM076_16635</name>
</gene>
<dbReference type="InterPro" id="IPR000639">
    <property type="entry name" value="Epox_hydrolase-like"/>
</dbReference>
<dbReference type="NCBIfam" id="NF002043">
    <property type="entry name" value="PRK00870.1"/>
    <property type="match status" value="1"/>
</dbReference>
<dbReference type="Pfam" id="PF00561">
    <property type="entry name" value="Abhydrolase_1"/>
    <property type="match status" value="1"/>
</dbReference>
<dbReference type="PANTHER" id="PTHR42977:SF3">
    <property type="entry name" value="AB HYDROLASE-1 DOMAIN-CONTAINING PROTEIN"/>
    <property type="match status" value="1"/>
</dbReference>
<name>A0A9X3MYP4_9ACTN</name>
<organism evidence="3 4">
    <name type="scientific">Solirubrobacter ginsenosidimutans</name>
    <dbReference type="NCBI Taxonomy" id="490573"/>
    <lineage>
        <taxon>Bacteria</taxon>
        <taxon>Bacillati</taxon>
        <taxon>Actinomycetota</taxon>
        <taxon>Thermoleophilia</taxon>
        <taxon>Solirubrobacterales</taxon>
        <taxon>Solirubrobacteraceae</taxon>
        <taxon>Solirubrobacter</taxon>
    </lineage>
</organism>
<proteinExistence type="predicted"/>
<dbReference type="GO" id="GO:0004301">
    <property type="term" value="F:epoxide hydrolase activity"/>
    <property type="evidence" value="ECO:0007669"/>
    <property type="project" value="TreeGrafter"/>
</dbReference>
<comment type="caution">
    <text evidence="3">The sequence shown here is derived from an EMBL/GenBank/DDBJ whole genome shotgun (WGS) entry which is preliminary data.</text>
</comment>
<dbReference type="PRINTS" id="PR00111">
    <property type="entry name" value="ABHYDROLASE"/>
</dbReference>
<evidence type="ECO:0000259" key="2">
    <source>
        <dbReference type="Pfam" id="PF00561"/>
    </source>
</evidence>
<dbReference type="AlphaFoldDB" id="A0A9X3MYP4"/>
<dbReference type="PANTHER" id="PTHR42977">
    <property type="entry name" value="HYDROLASE-RELATED"/>
    <property type="match status" value="1"/>
</dbReference>
<dbReference type="RefSeq" id="WP_270041135.1">
    <property type="nucleotide sequence ID" value="NZ_JAPDOD010000015.1"/>
</dbReference>
<feature type="domain" description="AB hydrolase-1" evidence="2">
    <location>
        <begin position="42"/>
        <end position="277"/>
    </location>
</feature>
<evidence type="ECO:0000256" key="1">
    <source>
        <dbReference type="ARBA" id="ARBA00022801"/>
    </source>
</evidence>
<dbReference type="InterPro" id="IPR000073">
    <property type="entry name" value="AB_hydrolase_1"/>
</dbReference>
<dbReference type="EMBL" id="JAPDOD010000015">
    <property type="protein sequence ID" value="MDA0161903.1"/>
    <property type="molecule type" value="Genomic_DNA"/>
</dbReference>
<sequence length="292" mass="31617">MTDAIRTPDVLLDGLDGFDWAPAFRSWDGLRLAHVDLGDGAPVVMLHGEPTWSYLWRNVAPPVVAAGHRVILPDLVGFGRSDKPIDERWYSYDRHTAAIGALLEHLDLRDATFVLHDWGGPIGLRLAVEHRARVSRLVLMDTGIFTGQHGMSDAWHRFADFVDRVDELPVGLVVRRGCAVDPGDEVAAAYDAPFPSEASKAGARAFPGLVPLTPADVGATTGHEVLTALRDDQRPTLLLWGAEDRPLPLSAGERFASELGVPAPRVIAGAGHFLQEDRGDEVGAIIADWLVG</sequence>
<dbReference type="EC" id="3.8.1.5" evidence="3"/>
<dbReference type="InterPro" id="IPR051340">
    <property type="entry name" value="Haloalkane_dehalogenase"/>
</dbReference>
<protein>
    <submittedName>
        <fullName evidence="3">Haloalkane dehalogenase</fullName>
        <ecNumber evidence="3">3.8.1.5</ecNumber>
    </submittedName>
</protein>
<keyword evidence="4" id="KW-1185">Reference proteome</keyword>
<evidence type="ECO:0000313" key="3">
    <source>
        <dbReference type="EMBL" id="MDA0161903.1"/>
    </source>
</evidence>